<dbReference type="InterPro" id="IPR001959">
    <property type="entry name" value="Transposase"/>
</dbReference>
<dbReference type="GO" id="GO:0006310">
    <property type="term" value="P:DNA recombination"/>
    <property type="evidence" value="ECO:0007669"/>
    <property type="project" value="UniProtKB-KW"/>
</dbReference>
<dbReference type="GO" id="GO:0003677">
    <property type="term" value="F:DNA binding"/>
    <property type="evidence" value="ECO:0007669"/>
    <property type="project" value="UniProtKB-KW"/>
</dbReference>
<evidence type="ECO:0000256" key="2">
    <source>
        <dbReference type="ARBA" id="ARBA00011044"/>
    </source>
</evidence>
<dbReference type="InterPro" id="IPR051399">
    <property type="entry name" value="RNA-guided_DNA_endo/Transpos"/>
</dbReference>
<keyword evidence="6" id="KW-0238">DNA-binding</keyword>
<name>A0A644YMY5_9ZZZZ</name>
<protein>
    <submittedName>
        <fullName evidence="11">IS200/IS605 family transposase</fullName>
    </submittedName>
</protein>
<reference evidence="11" key="1">
    <citation type="submission" date="2019-08" db="EMBL/GenBank/DDBJ databases">
        <authorList>
            <person name="Kucharzyk K."/>
            <person name="Murdoch R.W."/>
            <person name="Higgins S."/>
            <person name="Loffler F."/>
        </authorList>
    </citation>
    <scope>NUCLEOTIDE SEQUENCE</scope>
</reference>
<dbReference type="NCBIfam" id="NF040570">
    <property type="entry name" value="guided_TnpB"/>
    <property type="match status" value="1"/>
</dbReference>
<dbReference type="InterPro" id="IPR010095">
    <property type="entry name" value="Cas12f1-like_TNB"/>
</dbReference>
<keyword evidence="5" id="KW-0862">Zinc</keyword>
<feature type="domain" description="Transposase putative helix-turn-helix" evidence="10">
    <location>
        <begin position="1"/>
        <end position="45"/>
    </location>
</feature>
<comment type="similarity">
    <text evidence="1">In the C-terminal section; belongs to the transposase 35 family.</text>
</comment>
<evidence type="ECO:0000313" key="11">
    <source>
        <dbReference type="EMBL" id="MPM29866.1"/>
    </source>
</evidence>
<dbReference type="NCBIfam" id="NF038281">
    <property type="entry name" value="IS200_TnpB"/>
    <property type="match status" value="1"/>
</dbReference>
<dbReference type="AlphaFoldDB" id="A0A644YMY5"/>
<keyword evidence="4" id="KW-0479">Metal-binding</keyword>
<dbReference type="InterPro" id="IPR021027">
    <property type="entry name" value="Transposase_put_HTH"/>
</dbReference>
<keyword evidence="3" id="KW-0815">Transposition</keyword>
<dbReference type="PANTHER" id="PTHR30405">
    <property type="entry name" value="TRANSPOSASE"/>
    <property type="match status" value="1"/>
</dbReference>
<dbReference type="EMBL" id="VSSQ01005628">
    <property type="protein sequence ID" value="MPM29866.1"/>
    <property type="molecule type" value="Genomic_DNA"/>
</dbReference>
<feature type="domain" description="Probable transposase IS891/IS1136/IS1341" evidence="8">
    <location>
        <begin position="169"/>
        <end position="281"/>
    </location>
</feature>
<sequence>MEKSYKFRIYPTKEQETLIQKTFGCTRFVFNRYLAKRIEAYQSDKQTINYNACSADLTALKRELVWLKEIDAVALQSSLKDLDFAYQNFFRRVKKGEKPGFPHFKSKKNNKKSYKTKQNGNTIQVFDKHIKLPKPGLVKCKASKQIEGRILSATVSQNPSGKYFVSVCCTDVEMKPLEPTGAVVGMDLGIKDFAITSDGETIPNPKYLRKSEKKLAKLQRQLSRKTIDSHNRNKARIKIARQHERVANQRQDFLHKLSTKLIREYDLICIEDLQVKNMVKNHKLAKSISDVGWSEFTRQLQYKADWYGKYVQKVDKFYPSSQTCSVCGYLNKDTKNLAVREWDCPECGTHHDRDGNAAVNILNEGLRLLSA</sequence>
<evidence type="ECO:0000259" key="10">
    <source>
        <dbReference type="Pfam" id="PF12323"/>
    </source>
</evidence>
<dbReference type="InterPro" id="IPR053522">
    <property type="entry name" value="RNA-guided_endonuclease_TnpB"/>
</dbReference>
<comment type="caution">
    <text evidence="11">The sequence shown here is derived from an EMBL/GenBank/DDBJ whole genome shotgun (WGS) entry which is preliminary data.</text>
</comment>
<evidence type="ECO:0000256" key="4">
    <source>
        <dbReference type="ARBA" id="ARBA00022723"/>
    </source>
</evidence>
<evidence type="ECO:0000256" key="3">
    <source>
        <dbReference type="ARBA" id="ARBA00022578"/>
    </source>
</evidence>
<gene>
    <name evidence="11" type="ORF">SDC9_76407</name>
</gene>
<evidence type="ECO:0000256" key="7">
    <source>
        <dbReference type="ARBA" id="ARBA00023172"/>
    </source>
</evidence>
<dbReference type="Pfam" id="PF01385">
    <property type="entry name" value="OrfB_IS605"/>
    <property type="match status" value="1"/>
</dbReference>
<comment type="similarity">
    <text evidence="2">In the N-terminal section; belongs to the transposase 2 family.</text>
</comment>
<dbReference type="GO" id="GO:0032196">
    <property type="term" value="P:transposition"/>
    <property type="evidence" value="ECO:0007669"/>
    <property type="project" value="UniProtKB-KW"/>
</dbReference>
<dbReference type="PANTHER" id="PTHR30405:SF25">
    <property type="entry name" value="RNA-GUIDED DNA ENDONUCLEASE INSQ-RELATED"/>
    <property type="match status" value="1"/>
</dbReference>
<dbReference type="Pfam" id="PF12323">
    <property type="entry name" value="HTH_OrfB_IS605"/>
    <property type="match status" value="1"/>
</dbReference>
<accession>A0A644YMY5</accession>
<organism evidence="11">
    <name type="scientific">bioreactor metagenome</name>
    <dbReference type="NCBI Taxonomy" id="1076179"/>
    <lineage>
        <taxon>unclassified sequences</taxon>
        <taxon>metagenomes</taxon>
        <taxon>ecological metagenomes</taxon>
    </lineage>
</organism>
<dbReference type="GO" id="GO:0046872">
    <property type="term" value="F:metal ion binding"/>
    <property type="evidence" value="ECO:0007669"/>
    <property type="project" value="UniProtKB-KW"/>
</dbReference>
<dbReference type="Pfam" id="PF07282">
    <property type="entry name" value="Cas12f1-like_TNB"/>
    <property type="match status" value="1"/>
</dbReference>
<proteinExistence type="inferred from homology"/>
<evidence type="ECO:0000259" key="9">
    <source>
        <dbReference type="Pfam" id="PF07282"/>
    </source>
</evidence>
<evidence type="ECO:0000259" key="8">
    <source>
        <dbReference type="Pfam" id="PF01385"/>
    </source>
</evidence>
<dbReference type="NCBIfam" id="TIGR01766">
    <property type="entry name" value="IS200/IS605 family accessory protein TnpB-like domain"/>
    <property type="match status" value="1"/>
</dbReference>
<keyword evidence="7" id="KW-0233">DNA recombination</keyword>
<feature type="domain" description="Cas12f1-like TNB" evidence="9">
    <location>
        <begin position="293"/>
        <end position="361"/>
    </location>
</feature>
<evidence type="ECO:0000256" key="6">
    <source>
        <dbReference type="ARBA" id="ARBA00023125"/>
    </source>
</evidence>
<evidence type="ECO:0000256" key="5">
    <source>
        <dbReference type="ARBA" id="ARBA00022833"/>
    </source>
</evidence>
<evidence type="ECO:0000256" key="1">
    <source>
        <dbReference type="ARBA" id="ARBA00008761"/>
    </source>
</evidence>